<organism evidence="2 3">
    <name type="scientific">Roridomyces roridus</name>
    <dbReference type="NCBI Taxonomy" id="1738132"/>
    <lineage>
        <taxon>Eukaryota</taxon>
        <taxon>Fungi</taxon>
        <taxon>Dikarya</taxon>
        <taxon>Basidiomycota</taxon>
        <taxon>Agaricomycotina</taxon>
        <taxon>Agaricomycetes</taxon>
        <taxon>Agaricomycetidae</taxon>
        <taxon>Agaricales</taxon>
        <taxon>Marasmiineae</taxon>
        <taxon>Mycenaceae</taxon>
        <taxon>Roridomyces</taxon>
    </lineage>
</organism>
<protein>
    <recommendedName>
        <fullName evidence="4">F-box domain-containing protein</fullName>
    </recommendedName>
</protein>
<proteinExistence type="predicted"/>
<evidence type="ECO:0000313" key="3">
    <source>
        <dbReference type="Proteomes" id="UP001221142"/>
    </source>
</evidence>
<comment type="caution">
    <text evidence="2">The sequence shown here is derived from an EMBL/GenBank/DDBJ whole genome shotgun (WGS) entry which is preliminary data.</text>
</comment>
<evidence type="ECO:0000313" key="2">
    <source>
        <dbReference type="EMBL" id="KAJ7629022.1"/>
    </source>
</evidence>
<dbReference type="Proteomes" id="UP001221142">
    <property type="component" value="Unassembled WGS sequence"/>
</dbReference>
<dbReference type="Gene3D" id="1.20.1280.50">
    <property type="match status" value="1"/>
</dbReference>
<dbReference type="EMBL" id="JARKIF010000010">
    <property type="protein sequence ID" value="KAJ7629022.1"/>
    <property type="molecule type" value="Genomic_DNA"/>
</dbReference>
<sequence>MTTSDTASQLRTRIGDLSSSIDNQRQLLKDLEKQKSDAQGQLNALLDPMGRLPVEVSAEIFIECLPSTPTMDPDQAPAVFTEVCRAWRKLAISIPSLWTRLTDKDVAPRKFDRFFSTWALRVKRLPISLRLVQSLPHLLDGGMLGIYAHKIQKLELHPARLEVLMRMAFRFVGLTSLTVARNMLGDAAFMPFFNAKPCIELLRCAPNLVECTFVSFTFMDEIHADAAGASVPLTHTALKHLRLGHDSRSCTAVFLQYLTLPVLETLWISSLDIDHQDMVTFLTRSAPPLRSLYLSADYYGDGQVEQYLRLAPNLTDLTIRLVDESAVSLLQLFRDGRNLLPNLPSLTVRAEFVEMEDYTIVADILRNRSASLRFFSLILDDPEIITSVPPADALREAIVSHRQRGMEIRIRAADSEDLAF</sequence>
<keyword evidence="1" id="KW-0175">Coiled coil</keyword>
<dbReference type="SUPFAM" id="SSF52047">
    <property type="entry name" value="RNI-like"/>
    <property type="match status" value="1"/>
</dbReference>
<gene>
    <name evidence="2" type="ORF">FB45DRAFT_47326</name>
</gene>
<name>A0AAD7BS52_9AGAR</name>
<accession>A0AAD7BS52</accession>
<dbReference type="Gene3D" id="3.80.10.10">
    <property type="entry name" value="Ribonuclease Inhibitor"/>
    <property type="match status" value="1"/>
</dbReference>
<evidence type="ECO:0000256" key="1">
    <source>
        <dbReference type="SAM" id="Coils"/>
    </source>
</evidence>
<evidence type="ECO:0008006" key="4">
    <source>
        <dbReference type="Google" id="ProtNLM"/>
    </source>
</evidence>
<reference evidence="2" key="1">
    <citation type="submission" date="2023-03" db="EMBL/GenBank/DDBJ databases">
        <title>Massive genome expansion in bonnet fungi (Mycena s.s.) driven by repeated elements and novel gene families across ecological guilds.</title>
        <authorList>
            <consortium name="Lawrence Berkeley National Laboratory"/>
            <person name="Harder C.B."/>
            <person name="Miyauchi S."/>
            <person name="Viragh M."/>
            <person name="Kuo A."/>
            <person name="Thoen E."/>
            <person name="Andreopoulos B."/>
            <person name="Lu D."/>
            <person name="Skrede I."/>
            <person name="Drula E."/>
            <person name="Henrissat B."/>
            <person name="Morin E."/>
            <person name="Kohler A."/>
            <person name="Barry K."/>
            <person name="LaButti K."/>
            <person name="Morin E."/>
            <person name="Salamov A."/>
            <person name="Lipzen A."/>
            <person name="Mereny Z."/>
            <person name="Hegedus B."/>
            <person name="Baldrian P."/>
            <person name="Stursova M."/>
            <person name="Weitz H."/>
            <person name="Taylor A."/>
            <person name="Grigoriev I.V."/>
            <person name="Nagy L.G."/>
            <person name="Martin F."/>
            <person name="Kauserud H."/>
        </authorList>
    </citation>
    <scope>NUCLEOTIDE SEQUENCE</scope>
    <source>
        <strain evidence="2">9284</strain>
    </source>
</reference>
<keyword evidence="3" id="KW-1185">Reference proteome</keyword>
<feature type="coiled-coil region" evidence="1">
    <location>
        <begin position="14"/>
        <end position="41"/>
    </location>
</feature>
<dbReference type="InterPro" id="IPR032675">
    <property type="entry name" value="LRR_dom_sf"/>
</dbReference>
<dbReference type="AlphaFoldDB" id="A0AAD7BS52"/>